<dbReference type="InterPro" id="IPR044053">
    <property type="entry name" value="AsaB-like"/>
</dbReference>
<proteinExistence type="inferred from homology"/>
<accession>A0A4T0W5G6</accession>
<comment type="similarity">
    <text evidence="1">Belongs to the asaB hydroxylase/desaturase family.</text>
</comment>
<name>A0A4T0W5G6_9PEZI</name>
<reference evidence="2 3" key="1">
    <citation type="journal article" date="2019" name="Genome Biol. Evol.">
        <title>Genomic Plasticity Mediated by Transposable Elements in the Plant Pathogenic Fungus Colletotrichum higginsianum.</title>
        <authorList>
            <person name="Tsushima A."/>
            <person name="Gan P."/>
            <person name="Kumakura N."/>
            <person name="Narusaka M."/>
            <person name="Takano Y."/>
            <person name="Narusaka Y."/>
            <person name="Shirasu K."/>
        </authorList>
    </citation>
    <scope>NUCLEOTIDE SEQUENCE [LARGE SCALE GENOMIC DNA]</scope>
    <source>
        <strain evidence="2 3">MAFF305635-RFP</strain>
    </source>
</reference>
<dbReference type="NCBIfam" id="NF041278">
    <property type="entry name" value="CmcJ_NvfI_EfuI"/>
    <property type="match status" value="1"/>
</dbReference>
<gene>
    <name evidence="2" type="ORF">CH35J_005522</name>
</gene>
<evidence type="ECO:0000313" key="3">
    <source>
        <dbReference type="Proteomes" id="UP000305883"/>
    </source>
</evidence>
<dbReference type="OrthoDB" id="412788at2759"/>
<evidence type="ECO:0008006" key="4">
    <source>
        <dbReference type="Google" id="ProtNLM"/>
    </source>
</evidence>
<organism evidence="2 3">
    <name type="scientific">Colletotrichum higginsianum</name>
    <dbReference type="NCBI Taxonomy" id="80884"/>
    <lineage>
        <taxon>Eukaryota</taxon>
        <taxon>Fungi</taxon>
        <taxon>Dikarya</taxon>
        <taxon>Ascomycota</taxon>
        <taxon>Pezizomycotina</taxon>
        <taxon>Sordariomycetes</taxon>
        <taxon>Hypocreomycetidae</taxon>
        <taxon>Glomerellales</taxon>
        <taxon>Glomerellaceae</taxon>
        <taxon>Colletotrichum</taxon>
        <taxon>Colletotrichum destructivum species complex</taxon>
    </lineage>
</organism>
<dbReference type="Proteomes" id="UP000305883">
    <property type="component" value="Unassembled WGS sequence"/>
</dbReference>
<dbReference type="EMBL" id="MWPZ01000004">
    <property type="protein sequence ID" value="TID00227.1"/>
    <property type="molecule type" value="Genomic_DNA"/>
</dbReference>
<dbReference type="GO" id="GO:0016491">
    <property type="term" value="F:oxidoreductase activity"/>
    <property type="evidence" value="ECO:0007669"/>
    <property type="project" value="InterPro"/>
</dbReference>
<dbReference type="AlphaFoldDB" id="A0A4T0W5G6"/>
<protein>
    <recommendedName>
        <fullName evidence="4">Methyltransferase</fullName>
    </recommendedName>
</protein>
<dbReference type="PANTHER" id="PTHR34598">
    <property type="entry name" value="BLL6449 PROTEIN"/>
    <property type="match status" value="1"/>
</dbReference>
<sequence length="282" mass="32002">MAVFESRMSFLQPWAPEKGNPFVRGAPAEGFETLNYSNQEHAVKITDARPNMGEYDINTHGFAYHHDASITADLLEALRANDKAAVAAQYYPLVEKLVKEKTGANRVVIFDHTLRRRDPALATTDNPNGREQPASLVHCDQSSVGAIRRVHRHLGDEAEHLLQGRAQIINVWRPLRGPVEEWPLATMDGRTLKDGHVHPTNIFKHQYSLQGQTVSISYAPEQRWFYLDHQDTDEVTFIKIWDNKDDVESKLCAHCAFPHPETPENAALRESMGVRCLVLYEE</sequence>
<comment type="caution">
    <text evidence="2">The sequence shown here is derived from an EMBL/GenBank/DDBJ whole genome shotgun (WGS) entry which is preliminary data.</text>
</comment>
<evidence type="ECO:0000313" key="2">
    <source>
        <dbReference type="EMBL" id="TID00227.1"/>
    </source>
</evidence>
<dbReference type="PANTHER" id="PTHR34598:SF3">
    <property type="entry name" value="OXIDOREDUCTASE AN1597"/>
    <property type="match status" value="1"/>
</dbReference>
<evidence type="ECO:0000256" key="1">
    <source>
        <dbReference type="ARBA" id="ARBA00023604"/>
    </source>
</evidence>